<dbReference type="OrthoDB" id="4453902at2759"/>
<sequence length="196" mass="22424">MEEDFVLERTKRRHALAEIEKLIKKSPNLHIEPSELKVAEDLPFPSKEEENELLEQKPNLDFIMWEARATESFLTSNFGDCLSYASDKYPHNPPPSGQYRDEANGDGRLLRGEIMTITGIMVGRLRSKRLRPHVVAPMLVLSLMGHCHARVLEADFDGKILNIRASKLYDFTQKNTEFVHSLTRYWLGGACGKIEL</sequence>
<evidence type="ECO:0000313" key="1">
    <source>
        <dbReference type="EMBL" id="CDM29048.1"/>
    </source>
</evidence>
<evidence type="ECO:0000313" key="2">
    <source>
        <dbReference type="Proteomes" id="UP000030686"/>
    </source>
</evidence>
<protein>
    <submittedName>
        <fullName evidence="1">Genomic scaffold, ProqFM164S01</fullName>
    </submittedName>
</protein>
<dbReference type="EMBL" id="HG792015">
    <property type="protein sequence ID" value="CDM29048.1"/>
    <property type="molecule type" value="Genomic_DNA"/>
</dbReference>
<dbReference type="STRING" id="1365484.W6PXS5"/>
<reference evidence="1" key="1">
    <citation type="journal article" date="2014" name="Nat. Commun.">
        <title>Multiple recent horizontal transfers of a large genomic region in cheese making fungi.</title>
        <authorList>
            <person name="Cheeseman K."/>
            <person name="Ropars J."/>
            <person name="Renault P."/>
            <person name="Dupont J."/>
            <person name="Gouzy J."/>
            <person name="Branca A."/>
            <person name="Abraham A.L."/>
            <person name="Ceppi M."/>
            <person name="Conseiller E."/>
            <person name="Debuchy R."/>
            <person name="Malagnac F."/>
            <person name="Goarin A."/>
            <person name="Silar P."/>
            <person name="Lacoste S."/>
            <person name="Sallet E."/>
            <person name="Bensimon A."/>
            <person name="Giraud T."/>
            <person name="Brygoo Y."/>
        </authorList>
    </citation>
    <scope>NUCLEOTIDE SEQUENCE [LARGE SCALE GENOMIC DNA]</scope>
    <source>
        <strain evidence="1">FM164</strain>
    </source>
</reference>
<gene>
    <name evidence="1" type="ORF">PROQFM164_S01g002859</name>
</gene>
<keyword evidence="2" id="KW-1185">Reference proteome</keyword>
<name>W6PXS5_PENRF</name>
<dbReference type="AlphaFoldDB" id="W6PXS5"/>
<dbReference type="OMA" id="HIIAPML"/>
<dbReference type="Proteomes" id="UP000030686">
    <property type="component" value="Unassembled WGS sequence"/>
</dbReference>
<accession>W6PXS5</accession>
<proteinExistence type="predicted"/>
<organism evidence="1 2">
    <name type="scientific">Penicillium roqueforti (strain FM164)</name>
    <dbReference type="NCBI Taxonomy" id="1365484"/>
    <lineage>
        <taxon>Eukaryota</taxon>
        <taxon>Fungi</taxon>
        <taxon>Dikarya</taxon>
        <taxon>Ascomycota</taxon>
        <taxon>Pezizomycotina</taxon>
        <taxon>Eurotiomycetes</taxon>
        <taxon>Eurotiomycetidae</taxon>
        <taxon>Eurotiales</taxon>
        <taxon>Aspergillaceae</taxon>
        <taxon>Penicillium</taxon>
    </lineage>
</organism>